<dbReference type="InterPro" id="IPR036217">
    <property type="entry name" value="MethylDNA_cys_MeTrfase_DNAb"/>
</dbReference>
<protein>
    <submittedName>
        <fullName evidence="8">Methylated-DNA--[protein]-cysteine S-methyltransferase</fullName>
    </submittedName>
</protein>
<dbReference type="EMBL" id="RCUV01000026">
    <property type="protein sequence ID" value="RLP67856.1"/>
    <property type="molecule type" value="Genomic_DNA"/>
</dbReference>
<dbReference type="Proteomes" id="UP000270299">
    <property type="component" value="Unassembled WGS sequence"/>
</dbReference>
<dbReference type="OrthoDB" id="9802228at2"/>
<accession>A0A3L6ZIJ1</accession>
<evidence type="ECO:0000313" key="8">
    <source>
        <dbReference type="EMBL" id="RLP67856.1"/>
    </source>
</evidence>
<reference evidence="8 9" key="1">
    <citation type="submission" date="2018-10" db="EMBL/GenBank/DDBJ databases">
        <authorList>
            <person name="Li J."/>
        </authorList>
    </citation>
    <scope>NUCLEOTIDE SEQUENCE [LARGE SCALE GENOMIC DNA]</scope>
    <source>
        <strain evidence="8 9">CCTCC AB209002</strain>
    </source>
</reference>
<evidence type="ECO:0000313" key="9">
    <source>
        <dbReference type="Proteomes" id="UP000270299"/>
    </source>
</evidence>
<dbReference type="AlphaFoldDB" id="A0A3L6ZIJ1"/>
<keyword evidence="5" id="KW-0234">DNA repair</keyword>
<evidence type="ECO:0000256" key="2">
    <source>
        <dbReference type="ARBA" id="ARBA00022603"/>
    </source>
</evidence>
<dbReference type="PANTHER" id="PTHR10815">
    <property type="entry name" value="METHYLATED-DNA--PROTEIN-CYSTEINE METHYLTRANSFERASE"/>
    <property type="match status" value="1"/>
</dbReference>
<dbReference type="GO" id="GO:0006281">
    <property type="term" value="P:DNA repair"/>
    <property type="evidence" value="ECO:0007669"/>
    <property type="project" value="UniProtKB-KW"/>
</dbReference>
<dbReference type="InterPro" id="IPR036388">
    <property type="entry name" value="WH-like_DNA-bd_sf"/>
</dbReference>
<comment type="caution">
    <text evidence="8">The sequence shown here is derived from an EMBL/GenBank/DDBJ whole genome shotgun (WGS) entry which is preliminary data.</text>
</comment>
<proteinExistence type="predicted"/>
<dbReference type="NCBIfam" id="TIGR00589">
    <property type="entry name" value="ogt"/>
    <property type="match status" value="1"/>
</dbReference>
<gene>
    <name evidence="8" type="ORF">D9V29_14600</name>
</gene>
<dbReference type="PROSITE" id="PS00374">
    <property type="entry name" value="MGMT"/>
    <property type="match status" value="1"/>
</dbReference>
<evidence type="ECO:0000256" key="6">
    <source>
        <dbReference type="ARBA" id="ARBA00049348"/>
    </source>
</evidence>
<evidence type="ECO:0000256" key="4">
    <source>
        <dbReference type="ARBA" id="ARBA00022763"/>
    </source>
</evidence>
<feature type="domain" description="Methylated-DNA-[protein]-cysteine S-methyltransferase DNA binding" evidence="7">
    <location>
        <begin position="87"/>
        <end position="166"/>
    </location>
</feature>
<comment type="catalytic activity">
    <reaction evidence="1">
        <text>a 4-O-methyl-thymidine in DNA + L-cysteinyl-[protein] = a thymidine in DNA + S-methyl-L-cysteinyl-[protein]</text>
        <dbReference type="Rhea" id="RHEA:53428"/>
        <dbReference type="Rhea" id="RHEA-COMP:10131"/>
        <dbReference type="Rhea" id="RHEA-COMP:10132"/>
        <dbReference type="Rhea" id="RHEA-COMP:13555"/>
        <dbReference type="Rhea" id="RHEA-COMP:13556"/>
        <dbReference type="ChEBI" id="CHEBI:29950"/>
        <dbReference type="ChEBI" id="CHEBI:82612"/>
        <dbReference type="ChEBI" id="CHEBI:137386"/>
        <dbReference type="ChEBI" id="CHEBI:137387"/>
        <dbReference type="EC" id="2.1.1.63"/>
    </reaction>
</comment>
<keyword evidence="9" id="KW-1185">Reference proteome</keyword>
<dbReference type="Gene3D" id="1.10.10.10">
    <property type="entry name" value="Winged helix-like DNA-binding domain superfamily/Winged helix DNA-binding domain"/>
    <property type="match status" value="1"/>
</dbReference>
<dbReference type="GO" id="GO:0032259">
    <property type="term" value="P:methylation"/>
    <property type="evidence" value="ECO:0007669"/>
    <property type="project" value="UniProtKB-KW"/>
</dbReference>
<keyword evidence="4" id="KW-0227">DNA damage</keyword>
<name>A0A3L6ZIJ1_9MICO</name>
<evidence type="ECO:0000259" key="7">
    <source>
        <dbReference type="Pfam" id="PF01035"/>
    </source>
</evidence>
<dbReference type="PANTHER" id="PTHR10815:SF13">
    <property type="entry name" value="METHYLATED-DNA--PROTEIN-CYSTEINE METHYLTRANSFERASE"/>
    <property type="match status" value="1"/>
</dbReference>
<dbReference type="InterPro" id="IPR014048">
    <property type="entry name" value="MethylDNA_cys_MeTrfase_DNA-bd"/>
</dbReference>
<organism evidence="8 9">
    <name type="scientific">Mycetocola manganoxydans</name>
    <dbReference type="NCBI Taxonomy" id="699879"/>
    <lineage>
        <taxon>Bacteria</taxon>
        <taxon>Bacillati</taxon>
        <taxon>Actinomycetota</taxon>
        <taxon>Actinomycetes</taxon>
        <taxon>Micrococcales</taxon>
        <taxon>Microbacteriaceae</taxon>
        <taxon>Mycetocola</taxon>
    </lineage>
</organism>
<evidence type="ECO:0000256" key="3">
    <source>
        <dbReference type="ARBA" id="ARBA00022679"/>
    </source>
</evidence>
<dbReference type="InterPro" id="IPR001497">
    <property type="entry name" value="MethylDNA_cys_MeTrfase_AS"/>
</dbReference>
<dbReference type="GO" id="GO:0003908">
    <property type="term" value="F:methylated-DNA-[protein]-cysteine S-methyltransferase activity"/>
    <property type="evidence" value="ECO:0007669"/>
    <property type="project" value="UniProtKB-EC"/>
</dbReference>
<dbReference type="SUPFAM" id="SSF46767">
    <property type="entry name" value="Methylated DNA-protein cysteine methyltransferase, C-terminal domain"/>
    <property type="match status" value="1"/>
</dbReference>
<evidence type="ECO:0000256" key="5">
    <source>
        <dbReference type="ARBA" id="ARBA00023204"/>
    </source>
</evidence>
<evidence type="ECO:0000256" key="1">
    <source>
        <dbReference type="ARBA" id="ARBA00001286"/>
    </source>
</evidence>
<dbReference type="RefSeq" id="WP_121674063.1">
    <property type="nucleotide sequence ID" value="NZ_BMXM01000010.1"/>
</dbReference>
<keyword evidence="2 8" id="KW-0489">Methyltransferase</keyword>
<keyword evidence="3 8" id="KW-0808">Transferase</keyword>
<dbReference type="Pfam" id="PF01035">
    <property type="entry name" value="DNA_binding_1"/>
    <property type="match status" value="1"/>
</dbReference>
<dbReference type="CDD" id="cd06445">
    <property type="entry name" value="ATase"/>
    <property type="match status" value="1"/>
</dbReference>
<comment type="catalytic activity">
    <reaction evidence="6">
        <text>a 6-O-methyl-2'-deoxyguanosine in DNA + L-cysteinyl-[protein] = S-methyl-L-cysteinyl-[protein] + a 2'-deoxyguanosine in DNA</text>
        <dbReference type="Rhea" id="RHEA:24000"/>
        <dbReference type="Rhea" id="RHEA-COMP:10131"/>
        <dbReference type="Rhea" id="RHEA-COMP:10132"/>
        <dbReference type="Rhea" id="RHEA-COMP:11367"/>
        <dbReference type="Rhea" id="RHEA-COMP:11368"/>
        <dbReference type="ChEBI" id="CHEBI:29950"/>
        <dbReference type="ChEBI" id="CHEBI:82612"/>
        <dbReference type="ChEBI" id="CHEBI:85445"/>
        <dbReference type="ChEBI" id="CHEBI:85448"/>
        <dbReference type="EC" id="2.1.1.63"/>
    </reaction>
</comment>
<sequence length="170" mass="17552">MTTLDPALSHTLSTPDGAFSIIARADGAVLASGWTASVDALLARIAPALRPTAVHEGHMSAADAVTAYYDGDVTAIDGVAVAQSGGEFRMRGWAELRRIAPGHPRSYTEFAAAIGRPTAVRAAASVCATNAPALFVPCHRVLRTDGSVGGFAWGVDVKLSLLAREAAALR</sequence>